<feature type="domain" description="Gram-positive cocci surface proteins LPxTG" evidence="7">
    <location>
        <begin position="5"/>
        <end position="36"/>
    </location>
</feature>
<keyword evidence="3" id="KW-0964">Secreted</keyword>
<reference evidence="8 9" key="1">
    <citation type="submission" date="2020-03" db="EMBL/GenBank/DDBJ databases">
        <title>Soil Listeria distribution.</title>
        <authorList>
            <person name="Liao J."/>
            <person name="Wiedmann M."/>
        </authorList>
    </citation>
    <scope>NUCLEOTIDE SEQUENCE [LARGE SCALE GENOMIC DNA]</scope>
    <source>
        <strain evidence="8 9">FSL L7-1645</strain>
    </source>
</reference>
<dbReference type="PROSITE" id="PS50847">
    <property type="entry name" value="GRAM_POS_ANCHORING"/>
    <property type="match status" value="1"/>
</dbReference>
<proteinExistence type="predicted"/>
<evidence type="ECO:0000256" key="2">
    <source>
        <dbReference type="ARBA" id="ARBA00022512"/>
    </source>
</evidence>
<keyword evidence="6" id="KW-1133">Transmembrane helix</keyword>
<evidence type="ECO:0000256" key="1">
    <source>
        <dbReference type="ARBA" id="ARBA00004168"/>
    </source>
</evidence>
<evidence type="ECO:0000256" key="5">
    <source>
        <dbReference type="ARBA" id="ARBA00023088"/>
    </source>
</evidence>
<dbReference type="Pfam" id="PF00746">
    <property type="entry name" value="Gram_pos_anchor"/>
    <property type="match status" value="1"/>
</dbReference>
<comment type="subcellular location">
    <subcellularLocation>
        <location evidence="1">Secreted</location>
        <location evidence="1">Cell wall</location>
        <topology evidence="1">Peptidoglycan-anchor</topology>
    </subcellularLocation>
</comment>
<dbReference type="Proteomes" id="UP000571128">
    <property type="component" value="Unassembled WGS sequence"/>
</dbReference>
<keyword evidence="6" id="KW-0472">Membrane</keyword>
<dbReference type="InterPro" id="IPR019931">
    <property type="entry name" value="LPXTG_anchor"/>
</dbReference>
<dbReference type="EMBL" id="JAARPY010000020">
    <property type="protein sequence ID" value="MBC1399944.1"/>
    <property type="molecule type" value="Genomic_DNA"/>
</dbReference>
<keyword evidence="4" id="KW-0732">Signal</keyword>
<evidence type="ECO:0000313" key="8">
    <source>
        <dbReference type="EMBL" id="MBC1399944.1"/>
    </source>
</evidence>
<comment type="caution">
    <text evidence="8">The sequence shown here is derived from an EMBL/GenBank/DDBJ whole genome shotgun (WGS) entry which is preliminary data.</text>
</comment>
<gene>
    <name evidence="8" type="ORF">HB844_13855</name>
</gene>
<evidence type="ECO:0000256" key="6">
    <source>
        <dbReference type="SAM" id="Phobius"/>
    </source>
</evidence>
<feature type="transmembrane region" description="Helical" evidence="6">
    <location>
        <begin position="14"/>
        <end position="32"/>
    </location>
</feature>
<dbReference type="AlphaFoldDB" id="A0A841YIM1"/>
<name>A0A841YIM1_9LIST</name>
<keyword evidence="5" id="KW-0572">Peptidoglycan-anchor</keyword>
<accession>A0A841YIM1</accession>
<dbReference type="NCBIfam" id="TIGR01167">
    <property type="entry name" value="LPXTG_anchor"/>
    <property type="match status" value="1"/>
</dbReference>
<organism evidence="8 9">
    <name type="scientific">Listeria fleischmannii</name>
    <dbReference type="NCBI Taxonomy" id="1069827"/>
    <lineage>
        <taxon>Bacteria</taxon>
        <taxon>Bacillati</taxon>
        <taxon>Bacillota</taxon>
        <taxon>Bacilli</taxon>
        <taxon>Bacillales</taxon>
        <taxon>Listeriaceae</taxon>
        <taxon>Listeria</taxon>
    </lineage>
</organism>
<sequence length="36" mass="3993">MKNGLPKTGGSETAYFMLSGMLLVIFGGYLILRREK</sequence>
<evidence type="ECO:0000259" key="7">
    <source>
        <dbReference type="PROSITE" id="PS50847"/>
    </source>
</evidence>
<evidence type="ECO:0000256" key="3">
    <source>
        <dbReference type="ARBA" id="ARBA00022525"/>
    </source>
</evidence>
<keyword evidence="6" id="KW-0812">Transmembrane</keyword>
<protein>
    <submittedName>
        <fullName evidence="8">LPXTG cell wall anchor domain-containing protein</fullName>
    </submittedName>
</protein>
<keyword evidence="2" id="KW-0134">Cell wall</keyword>
<evidence type="ECO:0000313" key="9">
    <source>
        <dbReference type="Proteomes" id="UP000571128"/>
    </source>
</evidence>
<evidence type="ECO:0000256" key="4">
    <source>
        <dbReference type="ARBA" id="ARBA00022729"/>
    </source>
</evidence>